<feature type="region of interest" description="Disordered" evidence="1">
    <location>
        <begin position="1"/>
        <end position="70"/>
    </location>
</feature>
<dbReference type="InterPro" id="IPR001214">
    <property type="entry name" value="SET_dom"/>
</dbReference>
<dbReference type="PROSITE" id="PS50280">
    <property type="entry name" value="SET"/>
    <property type="match status" value="1"/>
</dbReference>
<name>A0A1D1XWZ6_9ARAE</name>
<evidence type="ECO:0000259" key="2">
    <source>
        <dbReference type="PROSITE" id="PS50280"/>
    </source>
</evidence>
<keyword evidence="3" id="KW-0808">Transferase</keyword>
<dbReference type="InterPro" id="IPR050869">
    <property type="entry name" value="H3K4_H4K5_MeTrfase"/>
</dbReference>
<sequence>MSSVAGSVLRRSARPTLHRAAALSRSPPSSSSLLSTSTSVSGQSGHVASGGAEVYTPAASGPPPIRVSMTESSGRGVFATRPIGAGDLIHTASPMVAHPSASLLHKVCYKCLRRRGSGEIPALSGSNDNVYYFCSEKCRERSKGFLEVESRLNWSAYENHCKERGLKYPFLVKRLACMVVSGTASEDCLDILQPDSIYPEMMREMEEEFELLKLAFVKATIEDALMAFLTKHWYFGVLARIRINAFRVETVGGSYEDLLTSASSSVAADSAVGNAIYMLPSFYNHDCDPNAHIIWIDNAAAKLKALRNIEADEELRICYIDASMDREARQSLLSTGFGFECNCCRCMSGD</sequence>
<dbReference type="GO" id="GO:0032259">
    <property type="term" value="P:methylation"/>
    <property type="evidence" value="ECO:0007669"/>
    <property type="project" value="UniProtKB-KW"/>
</dbReference>
<dbReference type="InterPro" id="IPR046341">
    <property type="entry name" value="SET_dom_sf"/>
</dbReference>
<dbReference type="AlphaFoldDB" id="A0A1D1XWZ6"/>
<dbReference type="PANTHER" id="PTHR12197:SF298">
    <property type="entry name" value="HISTONE-LYSINE N-METHYLTRANSFERASE ATXR4"/>
    <property type="match status" value="1"/>
</dbReference>
<dbReference type="GO" id="GO:0008168">
    <property type="term" value="F:methyltransferase activity"/>
    <property type="evidence" value="ECO:0007669"/>
    <property type="project" value="UniProtKB-KW"/>
</dbReference>
<organism evidence="3">
    <name type="scientific">Anthurium amnicola</name>
    <dbReference type="NCBI Taxonomy" id="1678845"/>
    <lineage>
        <taxon>Eukaryota</taxon>
        <taxon>Viridiplantae</taxon>
        <taxon>Streptophyta</taxon>
        <taxon>Embryophyta</taxon>
        <taxon>Tracheophyta</taxon>
        <taxon>Spermatophyta</taxon>
        <taxon>Magnoliopsida</taxon>
        <taxon>Liliopsida</taxon>
        <taxon>Araceae</taxon>
        <taxon>Pothoideae</taxon>
        <taxon>Potheae</taxon>
        <taxon>Anthurium</taxon>
    </lineage>
</organism>
<reference evidence="3" key="1">
    <citation type="submission" date="2015-07" db="EMBL/GenBank/DDBJ databases">
        <title>Transcriptome Assembly of Anthurium amnicola.</title>
        <authorList>
            <person name="Suzuki J."/>
        </authorList>
    </citation>
    <scope>NUCLEOTIDE SEQUENCE</scope>
</reference>
<proteinExistence type="predicted"/>
<gene>
    <name evidence="3" type="primary">ATXR4_10</name>
    <name evidence="3" type="ORF">g.73183</name>
</gene>
<protein>
    <submittedName>
        <fullName evidence="3">Histone-lysine N-methyltransferase ATXR4</fullName>
    </submittedName>
</protein>
<dbReference type="GO" id="GO:0005634">
    <property type="term" value="C:nucleus"/>
    <property type="evidence" value="ECO:0007669"/>
    <property type="project" value="TreeGrafter"/>
</dbReference>
<feature type="compositionally biased region" description="Low complexity" evidence="1">
    <location>
        <begin position="19"/>
        <end position="39"/>
    </location>
</feature>
<dbReference type="CDD" id="cd20071">
    <property type="entry name" value="SET_SMYD"/>
    <property type="match status" value="1"/>
</dbReference>
<dbReference type="Gene3D" id="1.10.220.160">
    <property type="match status" value="1"/>
</dbReference>
<evidence type="ECO:0000313" key="3">
    <source>
        <dbReference type="EMBL" id="JAT46892.1"/>
    </source>
</evidence>
<dbReference type="Pfam" id="PF00856">
    <property type="entry name" value="SET"/>
    <property type="match status" value="1"/>
</dbReference>
<evidence type="ECO:0000256" key="1">
    <source>
        <dbReference type="SAM" id="MobiDB-lite"/>
    </source>
</evidence>
<dbReference type="EMBL" id="GDJX01021044">
    <property type="protein sequence ID" value="JAT46892.1"/>
    <property type="molecule type" value="Transcribed_RNA"/>
</dbReference>
<dbReference type="SMART" id="SM00317">
    <property type="entry name" value="SET"/>
    <property type="match status" value="1"/>
</dbReference>
<dbReference type="Gene3D" id="2.170.270.10">
    <property type="entry name" value="SET domain"/>
    <property type="match status" value="1"/>
</dbReference>
<dbReference type="Gene3D" id="6.10.140.2220">
    <property type="match status" value="1"/>
</dbReference>
<keyword evidence="3" id="KW-0489">Methyltransferase</keyword>
<feature type="domain" description="SET" evidence="2">
    <location>
        <begin position="63"/>
        <end position="320"/>
    </location>
</feature>
<accession>A0A1D1XWZ6</accession>
<dbReference type="SUPFAM" id="SSF82199">
    <property type="entry name" value="SET domain"/>
    <property type="match status" value="1"/>
</dbReference>
<dbReference type="PANTHER" id="PTHR12197">
    <property type="entry name" value="HISTONE-LYSINE N-METHYLTRANSFERASE SMYD"/>
    <property type="match status" value="1"/>
</dbReference>